<accession>Q1GV64</accession>
<feature type="binding site" evidence="8">
    <location>
        <begin position="83"/>
        <end position="84"/>
    </location>
    <ligand>
        <name>beta-D-galactose</name>
        <dbReference type="ChEBI" id="CHEBI:27667"/>
    </ligand>
</feature>
<feature type="binding site" evidence="8">
    <location>
        <begin position="180"/>
        <end position="182"/>
    </location>
    <ligand>
        <name>beta-D-galactose</name>
        <dbReference type="ChEBI" id="CHEBI:27667"/>
    </ligand>
</feature>
<dbReference type="KEGG" id="sal:Sala_0738"/>
<organism evidence="9 10">
    <name type="scientific">Sphingopyxis alaskensis (strain DSM 13593 / LMG 18877 / RB2256)</name>
    <name type="common">Sphingomonas alaskensis</name>
    <dbReference type="NCBI Taxonomy" id="317655"/>
    <lineage>
        <taxon>Bacteria</taxon>
        <taxon>Pseudomonadati</taxon>
        <taxon>Pseudomonadota</taxon>
        <taxon>Alphaproteobacteria</taxon>
        <taxon>Sphingomonadales</taxon>
        <taxon>Sphingomonadaceae</taxon>
        <taxon>Sphingopyxis</taxon>
    </lineage>
</organism>
<dbReference type="PIRSF" id="PIRSF005096">
    <property type="entry name" value="GALM"/>
    <property type="match status" value="1"/>
</dbReference>
<dbReference type="Gene3D" id="2.70.98.10">
    <property type="match status" value="1"/>
</dbReference>
<dbReference type="eggNOG" id="COG2017">
    <property type="taxonomic scope" value="Bacteria"/>
</dbReference>
<evidence type="ECO:0000313" key="9">
    <source>
        <dbReference type="EMBL" id="ABF52458.1"/>
    </source>
</evidence>
<keyword evidence="4 5" id="KW-0119">Carbohydrate metabolism</keyword>
<dbReference type="GO" id="GO:0006006">
    <property type="term" value="P:glucose metabolic process"/>
    <property type="evidence" value="ECO:0007669"/>
    <property type="project" value="TreeGrafter"/>
</dbReference>
<dbReference type="RefSeq" id="WP_011541048.1">
    <property type="nucleotide sequence ID" value="NC_008048.1"/>
</dbReference>
<comment type="catalytic activity">
    <reaction evidence="5">
        <text>alpha-D-glucose = beta-D-glucose</text>
        <dbReference type="Rhea" id="RHEA:10264"/>
        <dbReference type="ChEBI" id="CHEBI:15903"/>
        <dbReference type="ChEBI" id="CHEBI:17925"/>
        <dbReference type="EC" id="5.1.3.3"/>
    </reaction>
</comment>
<keyword evidence="3 5" id="KW-0413">Isomerase</keyword>
<dbReference type="EC" id="5.1.3.3" evidence="5"/>
<dbReference type="NCBIfam" id="NF008277">
    <property type="entry name" value="PRK11055.1"/>
    <property type="match status" value="1"/>
</dbReference>
<evidence type="ECO:0000256" key="2">
    <source>
        <dbReference type="ARBA" id="ARBA00006206"/>
    </source>
</evidence>
<dbReference type="GO" id="GO:0004034">
    <property type="term" value="F:aldose 1-epimerase activity"/>
    <property type="evidence" value="ECO:0007669"/>
    <property type="project" value="UniProtKB-EC"/>
</dbReference>
<dbReference type="HOGENOM" id="CLU_031753_2_0_5"/>
<proteinExistence type="inferred from homology"/>
<evidence type="ECO:0000256" key="6">
    <source>
        <dbReference type="PIRSR" id="PIRSR005096-1"/>
    </source>
</evidence>
<dbReference type="InterPro" id="IPR011013">
    <property type="entry name" value="Gal_mutarotase_sf_dom"/>
</dbReference>
<dbReference type="GO" id="GO:0030246">
    <property type="term" value="F:carbohydrate binding"/>
    <property type="evidence" value="ECO:0007669"/>
    <property type="project" value="InterPro"/>
</dbReference>
<protein>
    <recommendedName>
        <fullName evidence="5">Aldose 1-epimerase</fullName>
        <ecNumber evidence="5">5.1.3.3</ecNumber>
    </recommendedName>
</protein>
<evidence type="ECO:0000256" key="3">
    <source>
        <dbReference type="ARBA" id="ARBA00023235"/>
    </source>
</evidence>
<gene>
    <name evidence="9" type="ordered locus">Sala_0738</name>
</gene>
<dbReference type="Proteomes" id="UP000006578">
    <property type="component" value="Chromosome"/>
</dbReference>
<evidence type="ECO:0000313" key="10">
    <source>
        <dbReference type="Proteomes" id="UP000006578"/>
    </source>
</evidence>
<dbReference type="CDD" id="cd09019">
    <property type="entry name" value="galactose_mutarotase_like"/>
    <property type="match status" value="1"/>
</dbReference>
<evidence type="ECO:0000256" key="1">
    <source>
        <dbReference type="ARBA" id="ARBA00005028"/>
    </source>
</evidence>
<reference evidence="9 10" key="1">
    <citation type="journal article" date="2009" name="Proc. Natl. Acad. Sci. U.S.A.">
        <title>The genomic basis of trophic strategy in marine bacteria.</title>
        <authorList>
            <person name="Lauro F.M."/>
            <person name="McDougald D."/>
            <person name="Thomas T."/>
            <person name="Williams T.J."/>
            <person name="Egan S."/>
            <person name="Rice S."/>
            <person name="DeMaere M.Z."/>
            <person name="Ting L."/>
            <person name="Ertan H."/>
            <person name="Johnson J."/>
            <person name="Ferriera S."/>
            <person name="Lapidus A."/>
            <person name="Anderson I."/>
            <person name="Kyrpides N."/>
            <person name="Munk A.C."/>
            <person name="Detter C."/>
            <person name="Han C.S."/>
            <person name="Brown M.V."/>
            <person name="Robb F.T."/>
            <person name="Kjelleberg S."/>
            <person name="Cavicchioli R."/>
        </authorList>
    </citation>
    <scope>NUCLEOTIDE SEQUENCE [LARGE SCALE GENOMIC DNA]</scope>
    <source>
        <strain evidence="10">DSM 13593 / LMG 18877 / RB2256</strain>
    </source>
</reference>
<evidence type="ECO:0000256" key="4">
    <source>
        <dbReference type="ARBA" id="ARBA00023277"/>
    </source>
</evidence>
<dbReference type="InterPro" id="IPR008183">
    <property type="entry name" value="Aldose_1/G6P_1-epimerase"/>
</dbReference>
<dbReference type="STRING" id="317655.Sala_0738"/>
<name>Q1GV64_SPHAL</name>
<comment type="similarity">
    <text evidence="2 5">Belongs to the aldose epimerase family.</text>
</comment>
<dbReference type="Pfam" id="PF01263">
    <property type="entry name" value="Aldose_epim"/>
    <property type="match status" value="1"/>
</dbReference>
<evidence type="ECO:0000256" key="8">
    <source>
        <dbReference type="PIRSR" id="PIRSR005096-3"/>
    </source>
</evidence>
<dbReference type="UniPathway" id="UPA00242"/>
<sequence length="359" mass="39025">MHHSTATETEFGTLDNGDIVKRIKLANESGMSVGIITYGASLQSVCVPDRYGVFADVAAGYATLDDYLRKPQYFGSTVGRVANRLAKARFTLNGKDYVVSANDGSNSLHGGARGFDKVNWTVTHRSDRSVTMQYVSPDGDQGYPGTLTVGATYALGADNELSVHYRATTDATTLVNLSNHVYWNLGGEGAAYSAMGHRLTIHADHFLPVDSELIPTGEMRHVEDSLFDFRMGKVIGDDVGRMDDEQLGFGLGYDHNWVVGDEVAAAPRPVAKLIDPRSGRAMTLLSNQPGLQFYSGNFFDGTTRGKAGKSYCRGDAIALEPQQFPDAPNQPGFGSIALQPGQTYSNMIIWRFELSEERS</sequence>
<dbReference type="InterPro" id="IPR015443">
    <property type="entry name" value="Aldose_1-epimerase"/>
</dbReference>
<feature type="active site" description="Proton acceptor" evidence="6">
    <location>
        <position position="320"/>
    </location>
</feature>
<dbReference type="SUPFAM" id="SSF74650">
    <property type="entry name" value="Galactose mutarotase-like"/>
    <property type="match status" value="1"/>
</dbReference>
<comment type="pathway">
    <text evidence="1 5">Carbohydrate metabolism; hexose metabolism.</text>
</comment>
<dbReference type="PANTHER" id="PTHR10091">
    <property type="entry name" value="ALDOSE-1-EPIMERASE"/>
    <property type="match status" value="1"/>
</dbReference>
<evidence type="ECO:0000256" key="7">
    <source>
        <dbReference type="PIRSR" id="PIRSR005096-2"/>
    </source>
</evidence>
<keyword evidence="10" id="KW-1185">Reference proteome</keyword>
<evidence type="ECO:0000256" key="5">
    <source>
        <dbReference type="PIRNR" id="PIRNR005096"/>
    </source>
</evidence>
<feature type="active site" description="Proton donor" evidence="6">
    <location>
        <position position="180"/>
    </location>
</feature>
<dbReference type="AlphaFoldDB" id="Q1GV64"/>
<dbReference type="InterPro" id="IPR014718">
    <property type="entry name" value="GH-type_carb-bd"/>
</dbReference>
<dbReference type="GO" id="GO:0033499">
    <property type="term" value="P:galactose catabolic process via UDP-galactose, Leloir pathway"/>
    <property type="evidence" value="ECO:0007669"/>
    <property type="project" value="TreeGrafter"/>
</dbReference>
<dbReference type="InterPro" id="IPR047215">
    <property type="entry name" value="Galactose_mutarotase-like"/>
</dbReference>
<feature type="binding site" evidence="7">
    <location>
        <position position="254"/>
    </location>
    <ligand>
        <name>beta-D-galactose</name>
        <dbReference type="ChEBI" id="CHEBI:27667"/>
    </ligand>
</feature>
<dbReference type="PANTHER" id="PTHR10091:SF0">
    <property type="entry name" value="GALACTOSE MUTAROTASE"/>
    <property type="match status" value="1"/>
</dbReference>
<dbReference type="EMBL" id="CP000356">
    <property type="protein sequence ID" value="ABF52458.1"/>
    <property type="molecule type" value="Genomic_DNA"/>
</dbReference>